<dbReference type="InterPro" id="IPR020904">
    <property type="entry name" value="Sc_DH/Rdtase_CS"/>
</dbReference>
<dbReference type="InterPro" id="IPR002347">
    <property type="entry name" value="SDR_fam"/>
</dbReference>
<organism evidence="2 3">
    <name type="scientific">Bimuria novae-zelandiae CBS 107.79</name>
    <dbReference type="NCBI Taxonomy" id="1447943"/>
    <lineage>
        <taxon>Eukaryota</taxon>
        <taxon>Fungi</taxon>
        <taxon>Dikarya</taxon>
        <taxon>Ascomycota</taxon>
        <taxon>Pezizomycotina</taxon>
        <taxon>Dothideomycetes</taxon>
        <taxon>Pleosporomycetidae</taxon>
        <taxon>Pleosporales</taxon>
        <taxon>Massarineae</taxon>
        <taxon>Didymosphaeriaceae</taxon>
        <taxon>Bimuria</taxon>
    </lineage>
</organism>
<reference evidence="2" key="1">
    <citation type="journal article" date="2020" name="Stud. Mycol.">
        <title>101 Dothideomycetes genomes: a test case for predicting lifestyles and emergence of pathogens.</title>
        <authorList>
            <person name="Haridas S."/>
            <person name="Albert R."/>
            <person name="Binder M."/>
            <person name="Bloem J."/>
            <person name="Labutti K."/>
            <person name="Salamov A."/>
            <person name="Andreopoulos B."/>
            <person name="Baker S."/>
            <person name="Barry K."/>
            <person name="Bills G."/>
            <person name="Bluhm B."/>
            <person name="Cannon C."/>
            <person name="Castanera R."/>
            <person name="Culley D."/>
            <person name="Daum C."/>
            <person name="Ezra D."/>
            <person name="Gonzalez J."/>
            <person name="Henrissat B."/>
            <person name="Kuo A."/>
            <person name="Liang C."/>
            <person name="Lipzen A."/>
            <person name="Lutzoni F."/>
            <person name="Magnuson J."/>
            <person name="Mondo S."/>
            <person name="Nolan M."/>
            <person name="Ohm R."/>
            <person name="Pangilinan J."/>
            <person name="Park H.-J."/>
            <person name="Ramirez L."/>
            <person name="Alfaro M."/>
            <person name="Sun H."/>
            <person name="Tritt A."/>
            <person name="Yoshinaga Y."/>
            <person name="Zwiers L.-H."/>
            <person name="Turgeon B."/>
            <person name="Goodwin S."/>
            <person name="Spatafora J."/>
            <person name="Crous P."/>
            <person name="Grigoriev I."/>
        </authorList>
    </citation>
    <scope>NUCLEOTIDE SEQUENCE</scope>
    <source>
        <strain evidence="2">CBS 107.79</strain>
    </source>
</reference>
<dbReference type="Gene3D" id="3.40.50.720">
    <property type="entry name" value="NAD(P)-binding Rossmann-like Domain"/>
    <property type="match status" value="1"/>
</dbReference>
<dbReference type="PANTHER" id="PTHR45458">
    <property type="entry name" value="SHORT-CHAIN DEHYDROGENASE/REDUCTASE SDR"/>
    <property type="match status" value="1"/>
</dbReference>
<dbReference type="AlphaFoldDB" id="A0A6A5V2P2"/>
<evidence type="ECO:0000313" key="2">
    <source>
        <dbReference type="EMBL" id="KAF1969306.1"/>
    </source>
</evidence>
<dbReference type="InterPro" id="IPR036291">
    <property type="entry name" value="NAD(P)-bd_dom_sf"/>
</dbReference>
<evidence type="ECO:0000256" key="1">
    <source>
        <dbReference type="ARBA" id="ARBA00022857"/>
    </source>
</evidence>
<dbReference type="PROSITE" id="PS00061">
    <property type="entry name" value="ADH_SHORT"/>
    <property type="match status" value="1"/>
</dbReference>
<gene>
    <name evidence="2" type="ORF">BU23DRAFT_653398</name>
</gene>
<dbReference type="Pfam" id="PF00106">
    <property type="entry name" value="adh_short"/>
    <property type="match status" value="1"/>
</dbReference>
<sequence>MPSYVIVGTSAGYGLDYQFLRTISEQDPQNVVIAVVRSPKEFQAKLDAEDQAKVDAEKQAKVDAEKQAKLDTGARCQWPQKNVHIIYGDMDSHTSRKSAADKTAEITGGVVDYLIVNACNNSLPTLFMKPAEFVDNEDLYLNELTQAMRTNVGGNLFAFNAFMRLILKSNIKRVAAITSAAAARDFIFEAEYSEHIQYATSKAALNTLVAKFAARYKNDGVLFVALHTGFVDTYPNAPKNFRRGLLCIGLTRR</sequence>
<dbReference type="GO" id="GO:0016616">
    <property type="term" value="F:oxidoreductase activity, acting on the CH-OH group of donors, NAD or NADP as acceptor"/>
    <property type="evidence" value="ECO:0007669"/>
    <property type="project" value="TreeGrafter"/>
</dbReference>
<name>A0A6A5V2P2_9PLEO</name>
<dbReference type="PANTHER" id="PTHR45458:SF3">
    <property type="entry name" value="CHAIN DEHYDROGENASE (ATSC), PUTATIVE-RELATED"/>
    <property type="match status" value="1"/>
</dbReference>
<dbReference type="Proteomes" id="UP000800036">
    <property type="component" value="Unassembled WGS sequence"/>
</dbReference>
<keyword evidence="3" id="KW-1185">Reference proteome</keyword>
<evidence type="ECO:0000313" key="3">
    <source>
        <dbReference type="Proteomes" id="UP000800036"/>
    </source>
</evidence>
<proteinExistence type="predicted"/>
<evidence type="ECO:0008006" key="4">
    <source>
        <dbReference type="Google" id="ProtNLM"/>
    </source>
</evidence>
<dbReference type="InterPro" id="IPR052184">
    <property type="entry name" value="SDR_enzymes"/>
</dbReference>
<dbReference type="OrthoDB" id="7289984at2759"/>
<protein>
    <recommendedName>
        <fullName evidence="4">NAD(P)-binding protein</fullName>
    </recommendedName>
</protein>
<accession>A0A6A5V2P2</accession>
<dbReference type="EMBL" id="ML976711">
    <property type="protein sequence ID" value="KAF1969306.1"/>
    <property type="molecule type" value="Genomic_DNA"/>
</dbReference>
<dbReference type="SUPFAM" id="SSF51735">
    <property type="entry name" value="NAD(P)-binding Rossmann-fold domains"/>
    <property type="match status" value="1"/>
</dbReference>
<keyword evidence="1" id="KW-0521">NADP</keyword>